<keyword evidence="1" id="KW-1133">Transmembrane helix</keyword>
<accession>A0A0N5BQ12</accession>
<dbReference type="Proteomes" id="UP000046392">
    <property type="component" value="Unplaced"/>
</dbReference>
<dbReference type="WBParaSite" id="SPAL_0000798700.1">
    <property type="protein sequence ID" value="SPAL_0000798700.1"/>
    <property type="gene ID" value="SPAL_0000798700"/>
</dbReference>
<keyword evidence="1" id="KW-0472">Membrane</keyword>
<evidence type="ECO:0000313" key="2">
    <source>
        <dbReference type="Proteomes" id="UP000046392"/>
    </source>
</evidence>
<organism evidence="2 3">
    <name type="scientific">Strongyloides papillosus</name>
    <name type="common">Intestinal threadworm</name>
    <dbReference type="NCBI Taxonomy" id="174720"/>
    <lineage>
        <taxon>Eukaryota</taxon>
        <taxon>Metazoa</taxon>
        <taxon>Ecdysozoa</taxon>
        <taxon>Nematoda</taxon>
        <taxon>Chromadorea</taxon>
        <taxon>Rhabditida</taxon>
        <taxon>Tylenchina</taxon>
        <taxon>Panagrolaimomorpha</taxon>
        <taxon>Strongyloidoidea</taxon>
        <taxon>Strongyloididae</taxon>
        <taxon>Strongyloides</taxon>
    </lineage>
</organism>
<keyword evidence="2" id="KW-1185">Reference proteome</keyword>
<name>A0A0N5BQ12_STREA</name>
<feature type="transmembrane region" description="Helical" evidence="1">
    <location>
        <begin position="6"/>
        <end position="24"/>
    </location>
</feature>
<protein>
    <submittedName>
        <fullName evidence="3">Astacin domain-containing protein</fullName>
    </submittedName>
</protein>
<proteinExistence type="predicted"/>
<reference evidence="3" key="1">
    <citation type="submission" date="2017-02" db="UniProtKB">
        <authorList>
            <consortium name="WormBaseParasite"/>
        </authorList>
    </citation>
    <scope>IDENTIFICATION</scope>
</reference>
<dbReference type="AlphaFoldDB" id="A0A0N5BQ12"/>
<keyword evidence="1" id="KW-0812">Transmembrane</keyword>
<sequence length="166" mass="19772">MKNNMIIFSSIILFLYFDLTFEWVKFDYKTRNRVYRWGKNSTIELCQNITAQIIFGFRNQTYTVTMEDKEILKAFKGIGLYTPVNRFYYRETYSRVTFKRVHDSIFYPEISKFSYVGDCACGDSLCTYFQAICIYTYWFGRLIYGNHSMCTINPVIAWKSMNLNNG</sequence>
<evidence type="ECO:0000256" key="1">
    <source>
        <dbReference type="SAM" id="Phobius"/>
    </source>
</evidence>
<evidence type="ECO:0000313" key="3">
    <source>
        <dbReference type="WBParaSite" id="SPAL_0000798700.1"/>
    </source>
</evidence>